<accession>A0A8S9UZW1</accession>
<feature type="region of interest" description="Disordered" evidence="1">
    <location>
        <begin position="94"/>
        <end position="130"/>
    </location>
</feature>
<evidence type="ECO:0000256" key="1">
    <source>
        <dbReference type="SAM" id="MobiDB-lite"/>
    </source>
</evidence>
<gene>
    <name evidence="2" type="ORF">GN958_ATG07140</name>
</gene>
<sequence>RRQRHQIQTRFQVSSSLRPSSTPEKRECLYLALGSKSSRHLVEKSVHRTGTATDESHRDTCGEEANFDVDIADYHNTVTLMEEMELVVDSVYDRDEDSCPPTQPFLTTEATTSLNPITSPSSTTLSDAAR</sequence>
<dbReference type="EMBL" id="JAACNO010000999">
    <property type="protein sequence ID" value="KAF4143668.1"/>
    <property type="molecule type" value="Genomic_DNA"/>
</dbReference>
<protein>
    <submittedName>
        <fullName evidence="2">Uncharacterized protein</fullName>
    </submittedName>
</protein>
<evidence type="ECO:0000313" key="3">
    <source>
        <dbReference type="Proteomes" id="UP000704712"/>
    </source>
</evidence>
<dbReference type="AlphaFoldDB" id="A0A8S9UZW1"/>
<proteinExistence type="predicted"/>
<name>A0A8S9UZW1_PHYIN</name>
<feature type="region of interest" description="Disordered" evidence="1">
    <location>
        <begin position="1"/>
        <end position="24"/>
    </location>
</feature>
<organism evidence="2 3">
    <name type="scientific">Phytophthora infestans</name>
    <name type="common">Potato late blight agent</name>
    <name type="synonym">Botrytis infestans</name>
    <dbReference type="NCBI Taxonomy" id="4787"/>
    <lineage>
        <taxon>Eukaryota</taxon>
        <taxon>Sar</taxon>
        <taxon>Stramenopiles</taxon>
        <taxon>Oomycota</taxon>
        <taxon>Peronosporomycetes</taxon>
        <taxon>Peronosporales</taxon>
        <taxon>Peronosporaceae</taxon>
        <taxon>Phytophthora</taxon>
    </lineage>
</organism>
<evidence type="ECO:0000313" key="2">
    <source>
        <dbReference type="EMBL" id="KAF4143668.1"/>
    </source>
</evidence>
<feature type="compositionally biased region" description="Polar residues" evidence="1">
    <location>
        <begin position="104"/>
        <end position="130"/>
    </location>
</feature>
<comment type="caution">
    <text evidence="2">The sequence shown here is derived from an EMBL/GenBank/DDBJ whole genome shotgun (WGS) entry which is preliminary data.</text>
</comment>
<dbReference type="Proteomes" id="UP000704712">
    <property type="component" value="Unassembled WGS sequence"/>
</dbReference>
<reference evidence="2" key="1">
    <citation type="submission" date="2020-03" db="EMBL/GenBank/DDBJ databases">
        <title>Hybrid Assembly of Korean Phytophthora infestans isolates.</title>
        <authorList>
            <person name="Prokchorchik M."/>
            <person name="Lee Y."/>
            <person name="Seo J."/>
            <person name="Cho J.-H."/>
            <person name="Park Y.-E."/>
            <person name="Jang D.-C."/>
            <person name="Im J.-S."/>
            <person name="Choi J.-G."/>
            <person name="Park H.-J."/>
            <person name="Lee G.-B."/>
            <person name="Lee Y.-G."/>
            <person name="Hong S.-Y."/>
            <person name="Cho K."/>
            <person name="Sohn K.H."/>
        </authorList>
    </citation>
    <scope>NUCLEOTIDE SEQUENCE</scope>
    <source>
        <strain evidence="2">KR_2_A2</strain>
    </source>
</reference>
<feature type="non-terminal residue" evidence="2">
    <location>
        <position position="1"/>
    </location>
</feature>
<feature type="compositionally biased region" description="Polar residues" evidence="1">
    <location>
        <begin position="8"/>
        <end position="22"/>
    </location>
</feature>